<gene>
    <name evidence="1" type="ORF">FHS42_000293</name>
</gene>
<reference evidence="1 2" key="1">
    <citation type="submission" date="2020-08" db="EMBL/GenBank/DDBJ databases">
        <title>Genomic Encyclopedia of Type Strains, Phase III (KMG-III): the genomes of soil and plant-associated and newly described type strains.</title>
        <authorList>
            <person name="Whitman W."/>
        </authorList>
    </citation>
    <scope>NUCLEOTIDE SEQUENCE [LARGE SCALE GENOMIC DNA]</scope>
    <source>
        <strain evidence="1 2">CECT 8305</strain>
    </source>
</reference>
<proteinExistence type="predicted"/>
<dbReference type="RefSeq" id="WP_184568623.1">
    <property type="nucleotide sequence ID" value="NZ_JACHJL010000001.1"/>
</dbReference>
<organism evidence="1 2">
    <name type="scientific">Streptomyces zagrosensis</name>
    <dbReference type="NCBI Taxonomy" id="1042984"/>
    <lineage>
        <taxon>Bacteria</taxon>
        <taxon>Bacillati</taxon>
        <taxon>Actinomycetota</taxon>
        <taxon>Actinomycetes</taxon>
        <taxon>Kitasatosporales</taxon>
        <taxon>Streptomycetaceae</taxon>
        <taxon>Streptomyces</taxon>
    </lineage>
</organism>
<keyword evidence="2" id="KW-1185">Reference proteome</keyword>
<dbReference type="Proteomes" id="UP000588098">
    <property type="component" value="Unassembled WGS sequence"/>
</dbReference>
<dbReference type="InterPro" id="IPR011990">
    <property type="entry name" value="TPR-like_helical_dom_sf"/>
</dbReference>
<dbReference type="SUPFAM" id="SSF48452">
    <property type="entry name" value="TPR-like"/>
    <property type="match status" value="1"/>
</dbReference>
<accession>A0A7W9Q465</accession>
<protein>
    <submittedName>
        <fullName evidence="1">Transcriptional regulator with XRE-family HTH domain</fullName>
    </submittedName>
</protein>
<dbReference type="AlphaFoldDB" id="A0A7W9Q465"/>
<dbReference type="EMBL" id="JACHJL010000001">
    <property type="protein sequence ID" value="MBB5933275.1"/>
    <property type="molecule type" value="Genomic_DNA"/>
</dbReference>
<comment type="caution">
    <text evidence="1">The sequence shown here is derived from an EMBL/GenBank/DDBJ whole genome shotgun (WGS) entry which is preliminary data.</text>
</comment>
<dbReference type="Pfam" id="PF13560">
    <property type="entry name" value="HTH_31"/>
    <property type="match status" value="1"/>
</dbReference>
<dbReference type="Gene3D" id="1.25.40.10">
    <property type="entry name" value="Tetratricopeptide repeat domain"/>
    <property type="match status" value="1"/>
</dbReference>
<evidence type="ECO:0000313" key="2">
    <source>
        <dbReference type="Proteomes" id="UP000588098"/>
    </source>
</evidence>
<evidence type="ECO:0000313" key="1">
    <source>
        <dbReference type="EMBL" id="MBB5933275.1"/>
    </source>
</evidence>
<name>A0A7W9Q465_9ACTN</name>
<sequence length="391" mass="42766">MGSRAFARRVEQLLRDQGLSMRAVSRKMIYDPAYLCRVLAGKQAPSRQFAEALGHVLNATGELVALATASEQAGPPTFSDAPLRISGTRGAGFAHAIRETSQQLVALDNGPLGVPVAEPAVRAYRIVRKRLEDADYDPRYERDIRAAAAELAEVAGWVLFDAELHSAARRANQEALTLARSSGDTCMERLIQQNAAMCCEWVGNHREALAITQGVLERGRLAPRVEAIFRVREAKAMAGVGRTTEAVRALSAARSLLDDGTRDDDPYWAWWVTPGEVEGHLGHVLQEAGRTAKAIDVFQTVVNRPVTTTVGHAGMSDARLLQCLLREQAWQDADQLLQQVMAAIQTRSSKRVRTTLWRTAEHGRTLTDAPSSLRDALAHLADVTDADLFGF</sequence>